<feature type="domain" description="Antirepressor protein C-terminal" evidence="2">
    <location>
        <begin position="137"/>
        <end position="230"/>
    </location>
</feature>
<reference evidence="4 5" key="1">
    <citation type="submission" date="2018-09" db="EMBL/GenBank/DDBJ databases">
        <authorList>
            <person name="Zhu H."/>
        </authorList>
    </citation>
    <scope>NUCLEOTIDE SEQUENCE [LARGE SCALE GENOMIC DNA]</scope>
    <source>
        <strain evidence="4 5">K2S05-167</strain>
    </source>
</reference>
<evidence type="ECO:0000259" key="2">
    <source>
        <dbReference type="Pfam" id="PF03374"/>
    </source>
</evidence>
<feature type="compositionally biased region" description="Polar residues" evidence="1">
    <location>
        <begin position="249"/>
        <end position="259"/>
    </location>
</feature>
<dbReference type="RefSeq" id="WP_119762745.1">
    <property type="nucleotide sequence ID" value="NZ_QYUJ01000014.1"/>
</dbReference>
<dbReference type="Proteomes" id="UP000286287">
    <property type="component" value="Unassembled WGS sequence"/>
</dbReference>
<dbReference type="GO" id="GO:0003677">
    <property type="term" value="F:DNA binding"/>
    <property type="evidence" value="ECO:0007669"/>
    <property type="project" value="InterPro"/>
</dbReference>
<gene>
    <name evidence="4" type="ORF">D3875_07900</name>
</gene>
<evidence type="ECO:0000313" key="5">
    <source>
        <dbReference type="Proteomes" id="UP000286287"/>
    </source>
</evidence>
<accession>A0A418V5W2</accession>
<dbReference type="OrthoDB" id="72472at2"/>
<dbReference type="EMBL" id="QYUJ01000014">
    <property type="protein sequence ID" value="RJF71503.1"/>
    <property type="molecule type" value="Genomic_DNA"/>
</dbReference>
<protein>
    <recommendedName>
        <fullName evidence="6">Phage antirepressor Ant</fullName>
    </recommendedName>
</protein>
<organism evidence="4 5">
    <name type="scientific">Deinococcus cavernae</name>
    <dbReference type="NCBI Taxonomy" id="2320857"/>
    <lineage>
        <taxon>Bacteria</taxon>
        <taxon>Thermotogati</taxon>
        <taxon>Deinococcota</taxon>
        <taxon>Deinococci</taxon>
        <taxon>Deinococcales</taxon>
        <taxon>Deinococcaceae</taxon>
        <taxon>Deinococcus</taxon>
    </lineage>
</organism>
<proteinExistence type="predicted"/>
<dbReference type="Pfam" id="PF08346">
    <property type="entry name" value="AntA"/>
    <property type="match status" value="1"/>
</dbReference>
<sequence length="259" mass="29407">MSLEVMLPIEDRSGQLWVNARMLHTALEVGRDFSNWIRSRLEEVDAVEGEDFSPILAESTGGRPAREYLLSLDTAKEVAMMERNEIGKQIRRYFIEAEKKLRERPALDMSDPLVLAQQFIAAETERRKLAEENKTLENKIVEDAPKVLAWEQAKNLSGHFGLSEGMKILSLAPKIAIAEMRGDGYLMDNNLPYQKYIEQGLFVVKEVDDGRGFARRQARITPKGIGVIGERYCNRPHLSQNPKIRKQRLQPTTAIQASA</sequence>
<feature type="domain" description="AntA/AntB antirepressor" evidence="3">
    <location>
        <begin position="18"/>
        <end position="84"/>
    </location>
</feature>
<name>A0A418V5W2_9DEIO</name>
<dbReference type="InterPro" id="IPR005039">
    <property type="entry name" value="Ant_C"/>
</dbReference>
<evidence type="ECO:0000259" key="3">
    <source>
        <dbReference type="Pfam" id="PF08346"/>
    </source>
</evidence>
<feature type="region of interest" description="Disordered" evidence="1">
    <location>
        <begin position="238"/>
        <end position="259"/>
    </location>
</feature>
<dbReference type="InterPro" id="IPR013557">
    <property type="entry name" value="AntA/B_antirep"/>
</dbReference>
<dbReference type="AlphaFoldDB" id="A0A418V5W2"/>
<evidence type="ECO:0000256" key="1">
    <source>
        <dbReference type="SAM" id="MobiDB-lite"/>
    </source>
</evidence>
<keyword evidence="5" id="KW-1185">Reference proteome</keyword>
<evidence type="ECO:0008006" key="6">
    <source>
        <dbReference type="Google" id="ProtNLM"/>
    </source>
</evidence>
<comment type="caution">
    <text evidence="4">The sequence shown here is derived from an EMBL/GenBank/DDBJ whole genome shotgun (WGS) entry which is preliminary data.</text>
</comment>
<evidence type="ECO:0000313" key="4">
    <source>
        <dbReference type="EMBL" id="RJF71503.1"/>
    </source>
</evidence>
<dbReference type="Pfam" id="PF03374">
    <property type="entry name" value="ANT"/>
    <property type="match status" value="1"/>
</dbReference>